<protein>
    <submittedName>
        <fullName evidence="1">Uncharacterized protein</fullName>
    </submittedName>
</protein>
<dbReference type="EMBL" id="MH651172">
    <property type="protein sequence ID" value="AXQ63279.1"/>
    <property type="molecule type" value="Genomic_DNA"/>
</dbReference>
<dbReference type="KEGG" id="vg:55611249"/>
<evidence type="ECO:0000313" key="2">
    <source>
        <dbReference type="EMBL" id="AXQ63495.1"/>
    </source>
</evidence>
<organism evidence="1 3">
    <name type="scientific">Streptomyces phage Comrade</name>
    <dbReference type="NCBI Taxonomy" id="2301714"/>
    <lineage>
        <taxon>Viruses</taxon>
        <taxon>Duplodnaviria</taxon>
        <taxon>Heunggongvirae</taxon>
        <taxon>Uroviricota</taxon>
        <taxon>Caudoviricetes</taxon>
        <taxon>Stanwilliamsviridae</taxon>
        <taxon>Loccivirinae</taxon>
        <taxon>Gilsonvirus</taxon>
        <taxon>Gilsonvirus comrade</taxon>
    </lineage>
</organism>
<accession>A0A385DXL2</accession>
<keyword evidence="3" id="KW-1185">Reference proteome</keyword>
<evidence type="ECO:0000313" key="3">
    <source>
        <dbReference type="Proteomes" id="UP000262230"/>
    </source>
</evidence>
<dbReference type="RefSeq" id="YP_009840797.1">
    <property type="nucleotide sequence ID" value="NC_048728.1"/>
</dbReference>
<reference evidence="1 3" key="1">
    <citation type="submission" date="2018-07" db="EMBL/GenBank/DDBJ databases">
        <authorList>
            <person name="Khadka D."/>
            <person name="Jones J."/>
            <person name="Carrillo K."/>
            <person name="Beckwith M.D."/>
            <person name="Griffiths E.C."/>
            <person name="LeFan V.M."/>
            <person name="Nayek S."/>
            <person name="Layton S.R."/>
            <person name="Kim T."/>
            <person name="Hughes L."/>
            <person name="Garlena R.A."/>
            <person name="Russell D.A."/>
            <person name="Pope W.H."/>
            <person name="Jacobs-Sera D."/>
            <person name="Hatfull G.F."/>
        </authorList>
    </citation>
    <scope>NUCLEOTIDE SEQUENCE [LARGE SCALE GENOMIC DNA]</scope>
</reference>
<dbReference type="EMBL" id="MH651172">
    <property type="protein sequence ID" value="AXQ63495.1"/>
    <property type="molecule type" value="Genomic_DNA"/>
</dbReference>
<gene>
    <name evidence="1" type="primary">1</name>
    <name evidence="2" type="synonym">264</name>
    <name evidence="1" type="ORF">SEA_COMRADE_1</name>
    <name evidence="2" type="ORF">SEA_COMRADE_264</name>
</gene>
<name>A0A385DXL2_9CAUD</name>
<proteinExistence type="predicted"/>
<dbReference type="Proteomes" id="UP000262230">
    <property type="component" value="Segment"/>
</dbReference>
<dbReference type="GeneID" id="55611249"/>
<evidence type="ECO:0000313" key="1">
    <source>
        <dbReference type="EMBL" id="AXQ63279.1"/>
    </source>
</evidence>
<sequence length="96" mass="10465">MGCAIQYMERKGANGGMNYGGYMVNDGVNNLVFVSCGTKGNTRPLFTYLGNGDYLKGKAVYEGMAFIMPDILLSAAQYNTLYASMDDSKTRSFKGE</sequence>